<proteinExistence type="predicted"/>
<organism evidence="2">
    <name type="scientific">viral metagenome</name>
    <dbReference type="NCBI Taxonomy" id="1070528"/>
    <lineage>
        <taxon>unclassified sequences</taxon>
        <taxon>metagenomes</taxon>
        <taxon>organismal metagenomes</taxon>
    </lineage>
</organism>
<name>A0A6C0CEA0_9ZZZZ</name>
<keyword evidence="1" id="KW-1133">Transmembrane helix</keyword>
<keyword evidence="1" id="KW-0812">Transmembrane</keyword>
<feature type="transmembrane region" description="Helical" evidence="1">
    <location>
        <begin position="6"/>
        <end position="28"/>
    </location>
</feature>
<reference evidence="2" key="1">
    <citation type="journal article" date="2020" name="Nature">
        <title>Giant virus diversity and host interactions through global metagenomics.</title>
        <authorList>
            <person name="Schulz F."/>
            <person name="Roux S."/>
            <person name="Paez-Espino D."/>
            <person name="Jungbluth S."/>
            <person name="Walsh D.A."/>
            <person name="Denef V.J."/>
            <person name="McMahon K.D."/>
            <person name="Konstantinidis K.T."/>
            <person name="Eloe-Fadrosh E.A."/>
            <person name="Kyrpides N.C."/>
            <person name="Woyke T."/>
        </authorList>
    </citation>
    <scope>NUCLEOTIDE SEQUENCE</scope>
    <source>
        <strain evidence="2">GVMAG-M-3300020727-4</strain>
    </source>
</reference>
<keyword evidence="1" id="KW-0472">Membrane</keyword>
<evidence type="ECO:0000256" key="1">
    <source>
        <dbReference type="SAM" id="Phobius"/>
    </source>
</evidence>
<accession>A0A6C0CEA0</accession>
<dbReference type="AlphaFoldDB" id="A0A6C0CEA0"/>
<evidence type="ECO:0000313" key="2">
    <source>
        <dbReference type="EMBL" id="QHT03076.1"/>
    </source>
</evidence>
<protein>
    <submittedName>
        <fullName evidence="2">Uncharacterized protein</fullName>
    </submittedName>
</protein>
<dbReference type="EMBL" id="MN739405">
    <property type="protein sequence ID" value="QHT03076.1"/>
    <property type="molecule type" value="Genomic_DNA"/>
</dbReference>
<sequence>MSNILLIFIGIFVFIIFFLIFILMSYLYDTHNNYKININNNLMKSEKQINDTSYAFNNLQDIVVKDVLLTNKAVKNISNAISNDILNLNNNITNIFDISSNNIRVNDLYSSSIIPPSDINLNLNHELSSWSSLTMHTDNNSKYFNICDNNTNLSDQVCISMNIDDSGIFNIYSSNKNTNSRKINGINFFNNDNPLVSLNITDNSISLGSNINPAIFIKDNIYKPQIINLKYSFIPSTTVTTSSSTTFVPSKLNLQYIANFDIPANTYINFIINTSQTFTVSLPYVYSNNILKYQTRALIAKNTINNLQIIIPINYTIINEQGSSSGYISSA</sequence>